<sequence>MKHIIYITLFFISALSFGQDTGAIHGNLLDFESNNEPLILAKVVLKETGAQVLSDDKGFFKFDNLENGEYTLVSSFVGYNTKETKITIASDAALVKVILEPSTLSLEDLMATMASADNSASASNN</sequence>
<accession>A0A5M7BJX1</accession>
<evidence type="ECO:0000313" key="1">
    <source>
        <dbReference type="EMBL" id="KAA5827681.1"/>
    </source>
</evidence>
<dbReference type="SUPFAM" id="SSF49464">
    <property type="entry name" value="Carboxypeptidase regulatory domain-like"/>
    <property type="match status" value="1"/>
</dbReference>
<dbReference type="AlphaFoldDB" id="A0A5M7BJX1"/>
<dbReference type="EMBL" id="VWRS01000001">
    <property type="protein sequence ID" value="KAA5827681.1"/>
    <property type="molecule type" value="Genomic_DNA"/>
</dbReference>
<organism evidence="1 4">
    <name type="scientific">Algibacter amylolyticus</name>
    <dbReference type="NCBI Taxonomy" id="1608400"/>
    <lineage>
        <taxon>Bacteria</taxon>
        <taxon>Pseudomonadati</taxon>
        <taxon>Bacteroidota</taxon>
        <taxon>Flavobacteriia</taxon>
        <taxon>Flavobacteriales</taxon>
        <taxon>Flavobacteriaceae</taxon>
        <taxon>Algibacter</taxon>
    </lineage>
</organism>
<keyword evidence="3" id="KW-1185">Reference proteome</keyword>
<dbReference type="GO" id="GO:0004180">
    <property type="term" value="F:carboxypeptidase activity"/>
    <property type="evidence" value="ECO:0007669"/>
    <property type="project" value="UniProtKB-KW"/>
</dbReference>
<keyword evidence="1" id="KW-0645">Protease</keyword>
<dbReference type="Gene3D" id="2.60.40.1120">
    <property type="entry name" value="Carboxypeptidase-like, regulatory domain"/>
    <property type="match status" value="1"/>
</dbReference>
<reference evidence="1 4" key="1">
    <citation type="journal article" date="2015" name="Int. J. Syst. Evol. Microbiol.">
        <title>Algibacter amylolyticus sp. nov., isolated from intertidal sediment.</title>
        <authorList>
            <person name="Zhang D.C."/>
            <person name="Wu J."/>
            <person name="Neuner K."/>
            <person name="Yao J."/>
            <person name="Margesin R."/>
        </authorList>
    </citation>
    <scope>NUCLEOTIDE SEQUENCE [LARGE SCALE GENOMIC DNA]</scope>
    <source>
        <strain evidence="1 4">RU-4-M-4</strain>
    </source>
</reference>
<evidence type="ECO:0000313" key="4">
    <source>
        <dbReference type="Proteomes" id="UP000322315"/>
    </source>
</evidence>
<evidence type="ECO:0000313" key="3">
    <source>
        <dbReference type="Proteomes" id="UP000315145"/>
    </source>
</evidence>
<dbReference type="RefSeq" id="WP_144115024.1">
    <property type="nucleotide sequence ID" value="NZ_JACHGE010000001.1"/>
</dbReference>
<proteinExistence type="predicted"/>
<comment type="caution">
    <text evidence="1">The sequence shown here is derived from an EMBL/GenBank/DDBJ whole genome shotgun (WGS) entry which is preliminary data.</text>
</comment>
<dbReference type="Pfam" id="PF13715">
    <property type="entry name" value="CarbopepD_reg_2"/>
    <property type="match status" value="1"/>
</dbReference>
<dbReference type="OrthoDB" id="1443962at2"/>
<evidence type="ECO:0000313" key="2">
    <source>
        <dbReference type="EMBL" id="TSJ81926.1"/>
    </source>
</evidence>
<dbReference type="InterPro" id="IPR008969">
    <property type="entry name" value="CarboxyPept-like_regulatory"/>
</dbReference>
<keyword evidence="1" id="KW-0121">Carboxypeptidase</keyword>
<dbReference type="Proteomes" id="UP000315145">
    <property type="component" value="Unassembled WGS sequence"/>
</dbReference>
<gene>
    <name evidence="1" type="ORF">F2B50_02235</name>
    <name evidence="2" type="ORF">FPF71_02235</name>
</gene>
<name>A0A5M7BJX1_9FLAO</name>
<reference evidence="1" key="3">
    <citation type="submission" date="2019-09" db="EMBL/GenBank/DDBJ databases">
        <authorList>
            <person name="Zhang D.-C."/>
        </authorList>
    </citation>
    <scope>NUCLEOTIDE SEQUENCE</scope>
    <source>
        <strain evidence="1">RU-4-M-4</strain>
    </source>
</reference>
<protein>
    <submittedName>
        <fullName evidence="1">Carboxypeptidase-like regulatory domain-containing protein</fullName>
    </submittedName>
</protein>
<reference evidence="2 3" key="2">
    <citation type="submission" date="2019-07" db="EMBL/GenBank/DDBJ databases">
        <title>Algibacter marinivivus sp. nov., isolated from the surface of a marine red alga.</title>
        <authorList>
            <person name="Zhong X."/>
            <person name="Xu W."/>
            <person name="Zhang Y."/>
            <person name="Zhang Q."/>
            <person name="Du Z."/>
        </authorList>
    </citation>
    <scope>NUCLEOTIDE SEQUENCE [LARGE SCALE GENOMIC DNA]</scope>
    <source>
        <strain evidence="2 3">RU-4-M-4</strain>
    </source>
</reference>
<dbReference type="EMBL" id="VMBF01000001">
    <property type="protein sequence ID" value="TSJ81926.1"/>
    <property type="molecule type" value="Genomic_DNA"/>
</dbReference>
<keyword evidence="1" id="KW-0378">Hydrolase</keyword>
<dbReference type="Proteomes" id="UP000322315">
    <property type="component" value="Unassembled WGS sequence"/>
</dbReference>